<keyword evidence="9" id="KW-1185">Reference proteome</keyword>
<comment type="similarity">
    <text evidence="2">Belongs to the tryptophan 2-monooxygenase family.</text>
</comment>
<dbReference type="PANTHER" id="PTHR10742">
    <property type="entry name" value="FLAVIN MONOAMINE OXIDASE"/>
    <property type="match status" value="1"/>
</dbReference>
<dbReference type="Pfam" id="PF13450">
    <property type="entry name" value="NAD_binding_8"/>
    <property type="match status" value="1"/>
</dbReference>
<dbReference type="Proteomes" id="UP001549119">
    <property type="component" value="Unassembled WGS sequence"/>
</dbReference>
<dbReference type="EC" id="1.13.12.3" evidence="3"/>
<dbReference type="InterPro" id="IPR002937">
    <property type="entry name" value="Amino_oxidase"/>
</dbReference>
<reference evidence="8 9" key="1">
    <citation type="submission" date="2024-06" db="EMBL/GenBank/DDBJ databases">
        <title>Genomics of switchgrass bacterial isolates.</title>
        <authorList>
            <person name="Shade A."/>
        </authorList>
    </citation>
    <scope>NUCLEOTIDE SEQUENCE [LARGE SCALE GENOMIC DNA]</scope>
    <source>
        <strain evidence="8 9">PvP084</strain>
    </source>
</reference>
<dbReference type="PANTHER" id="PTHR10742:SF410">
    <property type="entry name" value="LYSINE-SPECIFIC HISTONE DEMETHYLASE 2"/>
    <property type="match status" value="1"/>
</dbReference>
<organism evidence="8 9">
    <name type="scientific">Methylobacterium radiotolerans</name>
    <dbReference type="NCBI Taxonomy" id="31998"/>
    <lineage>
        <taxon>Bacteria</taxon>
        <taxon>Pseudomonadati</taxon>
        <taxon>Pseudomonadota</taxon>
        <taxon>Alphaproteobacteria</taxon>
        <taxon>Hyphomicrobiales</taxon>
        <taxon>Methylobacteriaceae</taxon>
        <taxon>Methylobacterium</taxon>
    </lineage>
</organism>
<protein>
    <recommendedName>
        <fullName evidence="4">Tryptophan 2-monooxygenase</fullName>
        <ecNumber evidence="3">1.13.12.3</ecNumber>
    </recommendedName>
</protein>
<accession>A0ABV2NAJ2</accession>
<dbReference type="InterPro" id="IPR036188">
    <property type="entry name" value="FAD/NAD-bd_sf"/>
</dbReference>
<keyword evidence="8" id="KW-0560">Oxidoreductase</keyword>
<proteinExistence type="inferred from homology"/>
<gene>
    <name evidence="8" type="ORF">ABIC20_000808</name>
</gene>
<sequence>MPALRGRASGGPVVVVGAGAAGLAAAALLRAAGQSFTLVEARERIGGRAFTDRALGAACRFDAGAEYIHWAERNPWAPIARAAQAPVAREDGWARKLVIDGRPATAAEAAQRRAGFSGLDALLAPKAGDPSLAEAARAGGPDAATAAAGLSRLSLGEDPERVSAVDYDRLWSGSDLWIDGYGDLVARHFADLPVSLGCPVRAIDWSGRGVRVETARGTIAAAAAIVTVPVGVLKAGAVAFTPALPEAARTALDGLSMGAYTKIGLRLDPARLDGAALGDAVSAATGGPTMYFEMQPFGRSLAVANLGGDLARDLCRAGEAEAVALATERLVAVLGGGARSAVEAGRLAGWWTDPHARGSYSIAAPGHAEARDRLRAPVGGRLFFAGEALAGGGAMTVGGATLDGERAARAVLKALGA</sequence>
<feature type="domain" description="Amine oxidase" evidence="7">
    <location>
        <begin position="138"/>
        <end position="412"/>
    </location>
</feature>
<dbReference type="PRINTS" id="PR00420">
    <property type="entry name" value="RNGMNOXGNASE"/>
</dbReference>
<dbReference type="EMBL" id="JBEPNW010000002">
    <property type="protein sequence ID" value="MET3863499.1"/>
    <property type="molecule type" value="Genomic_DNA"/>
</dbReference>
<dbReference type="Pfam" id="PF01593">
    <property type="entry name" value="Amino_oxidase"/>
    <property type="match status" value="1"/>
</dbReference>
<evidence type="ECO:0000256" key="5">
    <source>
        <dbReference type="ARBA" id="ARBA00023070"/>
    </source>
</evidence>
<dbReference type="Gene3D" id="3.90.660.10">
    <property type="match status" value="1"/>
</dbReference>
<evidence type="ECO:0000313" key="8">
    <source>
        <dbReference type="EMBL" id="MET3863499.1"/>
    </source>
</evidence>
<evidence type="ECO:0000259" key="7">
    <source>
        <dbReference type="Pfam" id="PF01593"/>
    </source>
</evidence>
<dbReference type="SUPFAM" id="SSF51905">
    <property type="entry name" value="FAD/NAD(P)-binding domain"/>
    <property type="match status" value="1"/>
</dbReference>
<keyword evidence="5" id="KW-0073">Auxin biosynthesis</keyword>
<evidence type="ECO:0000256" key="2">
    <source>
        <dbReference type="ARBA" id="ARBA00005833"/>
    </source>
</evidence>
<name>A0ABV2NAJ2_9HYPH</name>
<evidence type="ECO:0000313" key="9">
    <source>
        <dbReference type="Proteomes" id="UP001549119"/>
    </source>
</evidence>
<dbReference type="Gene3D" id="3.50.50.60">
    <property type="entry name" value="FAD/NAD(P)-binding domain"/>
    <property type="match status" value="2"/>
</dbReference>
<evidence type="ECO:0000256" key="4">
    <source>
        <dbReference type="ARBA" id="ARBA00017871"/>
    </source>
</evidence>
<comment type="pathway">
    <text evidence="1">Plant hormone metabolism; auxin biosynthesis.</text>
</comment>
<comment type="caution">
    <text evidence="8">The sequence shown here is derived from an EMBL/GenBank/DDBJ whole genome shotgun (WGS) entry which is preliminary data.</text>
</comment>
<comment type="catalytic activity">
    <reaction evidence="6">
        <text>L-tryptophan + O2 = indole-3-acetamide + CO2 + H2O</text>
        <dbReference type="Rhea" id="RHEA:16165"/>
        <dbReference type="ChEBI" id="CHEBI:15377"/>
        <dbReference type="ChEBI" id="CHEBI:15379"/>
        <dbReference type="ChEBI" id="CHEBI:16031"/>
        <dbReference type="ChEBI" id="CHEBI:16526"/>
        <dbReference type="ChEBI" id="CHEBI:57912"/>
        <dbReference type="EC" id="1.13.12.3"/>
    </reaction>
</comment>
<dbReference type="GO" id="GO:0097621">
    <property type="term" value="F:monoamine oxidase activity"/>
    <property type="evidence" value="ECO:0007669"/>
    <property type="project" value="UniProtKB-EC"/>
</dbReference>
<dbReference type="InterPro" id="IPR050281">
    <property type="entry name" value="Flavin_monoamine_oxidase"/>
</dbReference>
<evidence type="ECO:0000256" key="3">
    <source>
        <dbReference type="ARBA" id="ARBA00012535"/>
    </source>
</evidence>
<evidence type="ECO:0000256" key="1">
    <source>
        <dbReference type="ARBA" id="ARBA00004814"/>
    </source>
</evidence>
<evidence type="ECO:0000256" key="6">
    <source>
        <dbReference type="ARBA" id="ARBA00047321"/>
    </source>
</evidence>
<dbReference type="SUPFAM" id="SSF54373">
    <property type="entry name" value="FAD-linked reductases, C-terminal domain"/>
    <property type="match status" value="1"/>
</dbReference>